<dbReference type="Gene3D" id="3.40.50.280">
    <property type="entry name" value="Cobalamin-binding domain"/>
    <property type="match status" value="1"/>
</dbReference>
<dbReference type="InterPro" id="IPR006158">
    <property type="entry name" value="Cobalamin-bd"/>
</dbReference>
<evidence type="ECO:0000256" key="3">
    <source>
        <dbReference type="ARBA" id="ARBA00022723"/>
    </source>
</evidence>
<dbReference type="Pfam" id="PF04055">
    <property type="entry name" value="Radical_SAM"/>
    <property type="match status" value="1"/>
</dbReference>
<dbReference type="CDD" id="cd02068">
    <property type="entry name" value="radical_SAM_B12_BD"/>
    <property type="match status" value="1"/>
</dbReference>
<feature type="domain" description="B12-binding" evidence="6">
    <location>
        <begin position="1"/>
        <end position="133"/>
    </location>
</feature>
<dbReference type="SUPFAM" id="SSF52242">
    <property type="entry name" value="Cobalamin (vitamin B12)-binding domain"/>
    <property type="match status" value="1"/>
</dbReference>
<dbReference type="Proteomes" id="UP001079657">
    <property type="component" value="Unassembled WGS sequence"/>
</dbReference>
<dbReference type="InterPro" id="IPR036724">
    <property type="entry name" value="Cobalamin-bd_sf"/>
</dbReference>
<dbReference type="InterPro" id="IPR007197">
    <property type="entry name" value="rSAM"/>
</dbReference>
<keyword evidence="4" id="KW-0408">Iron</keyword>
<accession>A0ABT4CRY6</accession>
<comment type="cofactor">
    <cofactor evidence="1">
        <name>[4Fe-4S] cluster</name>
        <dbReference type="ChEBI" id="CHEBI:49883"/>
    </cofactor>
</comment>
<evidence type="ECO:0000259" key="7">
    <source>
        <dbReference type="PROSITE" id="PS51918"/>
    </source>
</evidence>
<dbReference type="SFLD" id="SFLDG01123">
    <property type="entry name" value="methyltransferase_(Class_B)"/>
    <property type="match status" value="1"/>
</dbReference>
<dbReference type="SFLD" id="SFLDS00029">
    <property type="entry name" value="Radical_SAM"/>
    <property type="match status" value="1"/>
</dbReference>
<dbReference type="Pfam" id="PF02310">
    <property type="entry name" value="B12-binding"/>
    <property type="match status" value="1"/>
</dbReference>
<organism evidence="8 9">
    <name type="scientific">Clostridium ganghwense</name>
    <dbReference type="NCBI Taxonomy" id="312089"/>
    <lineage>
        <taxon>Bacteria</taxon>
        <taxon>Bacillati</taxon>
        <taxon>Bacillota</taxon>
        <taxon>Clostridia</taxon>
        <taxon>Eubacteriales</taxon>
        <taxon>Clostridiaceae</taxon>
        <taxon>Clostridium</taxon>
    </lineage>
</organism>
<dbReference type="PANTHER" id="PTHR43409:SF16">
    <property type="entry name" value="SLR0320 PROTEIN"/>
    <property type="match status" value="1"/>
</dbReference>
<name>A0ABT4CRY6_9CLOT</name>
<dbReference type="RefSeq" id="WP_268049691.1">
    <property type="nucleotide sequence ID" value="NZ_JAPQES010000003.1"/>
</dbReference>
<proteinExistence type="predicted"/>
<reference evidence="8" key="1">
    <citation type="submission" date="2022-12" db="EMBL/GenBank/DDBJ databases">
        <authorList>
            <person name="Wang J."/>
        </authorList>
    </citation>
    <scope>NUCLEOTIDE SEQUENCE</scope>
    <source>
        <strain evidence="8">HY-42-06</strain>
    </source>
</reference>
<evidence type="ECO:0000256" key="2">
    <source>
        <dbReference type="ARBA" id="ARBA00022691"/>
    </source>
</evidence>
<dbReference type="EMBL" id="JAPQES010000003">
    <property type="protein sequence ID" value="MCY6370846.1"/>
    <property type="molecule type" value="Genomic_DNA"/>
</dbReference>
<dbReference type="PROSITE" id="PS51918">
    <property type="entry name" value="RADICAL_SAM"/>
    <property type="match status" value="1"/>
</dbReference>
<protein>
    <submittedName>
        <fullName evidence="8">DUF4080 domain-containing protein</fullName>
    </submittedName>
</protein>
<feature type="domain" description="Radical SAM core" evidence="7">
    <location>
        <begin position="185"/>
        <end position="407"/>
    </location>
</feature>
<dbReference type="Pfam" id="PF13311">
    <property type="entry name" value="DUF4080"/>
    <property type="match status" value="1"/>
</dbReference>
<evidence type="ECO:0000313" key="8">
    <source>
        <dbReference type="EMBL" id="MCY6370846.1"/>
    </source>
</evidence>
<evidence type="ECO:0000256" key="1">
    <source>
        <dbReference type="ARBA" id="ARBA00001966"/>
    </source>
</evidence>
<dbReference type="InterPro" id="IPR006638">
    <property type="entry name" value="Elp3/MiaA/NifB-like_rSAM"/>
</dbReference>
<evidence type="ECO:0000256" key="5">
    <source>
        <dbReference type="ARBA" id="ARBA00023014"/>
    </source>
</evidence>
<evidence type="ECO:0000256" key="4">
    <source>
        <dbReference type="ARBA" id="ARBA00023004"/>
    </source>
</evidence>
<gene>
    <name evidence="8" type="ORF">OXH55_09405</name>
</gene>
<dbReference type="Gene3D" id="3.80.30.20">
    <property type="entry name" value="tm_1862 like domain"/>
    <property type="match status" value="1"/>
</dbReference>
<dbReference type="SFLD" id="SFLDG01082">
    <property type="entry name" value="B12-binding_domain_containing"/>
    <property type="match status" value="1"/>
</dbReference>
<dbReference type="InterPro" id="IPR058240">
    <property type="entry name" value="rSAM_sf"/>
</dbReference>
<dbReference type="InterPro" id="IPR023404">
    <property type="entry name" value="rSAM_horseshoe"/>
</dbReference>
<evidence type="ECO:0000313" key="9">
    <source>
        <dbReference type="Proteomes" id="UP001079657"/>
    </source>
</evidence>
<dbReference type="CDD" id="cd01335">
    <property type="entry name" value="Radical_SAM"/>
    <property type="match status" value="1"/>
</dbReference>
<evidence type="ECO:0000259" key="6">
    <source>
        <dbReference type="PROSITE" id="PS51332"/>
    </source>
</evidence>
<dbReference type="PANTHER" id="PTHR43409">
    <property type="entry name" value="ANAEROBIC MAGNESIUM-PROTOPORPHYRIN IX MONOMETHYL ESTER CYCLASE-RELATED"/>
    <property type="match status" value="1"/>
</dbReference>
<keyword evidence="5" id="KW-0411">Iron-sulfur</keyword>
<dbReference type="InterPro" id="IPR051198">
    <property type="entry name" value="BchE-like"/>
</dbReference>
<dbReference type="PROSITE" id="PS51332">
    <property type="entry name" value="B12_BINDING"/>
    <property type="match status" value="1"/>
</dbReference>
<comment type="caution">
    <text evidence="8">The sequence shown here is derived from an EMBL/GenBank/DDBJ whole genome shotgun (WGS) entry which is preliminary data.</text>
</comment>
<keyword evidence="9" id="KW-1185">Reference proteome</keyword>
<keyword evidence="2" id="KW-0949">S-adenosyl-L-methionine</keyword>
<keyword evidence="3" id="KW-0479">Metal-binding</keyword>
<dbReference type="InterPro" id="IPR034466">
    <property type="entry name" value="Methyltransferase_Class_B"/>
</dbReference>
<dbReference type="InterPro" id="IPR025288">
    <property type="entry name" value="DUF4080"/>
</dbReference>
<dbReference type="SUPFAM" id="SSF102114">
    <property type="entry name" value="Radical SAM enzymes"/>
    <property type="match status" value="1"/>
</dbReference>
<dbReference type="SMART" id="SM00729">
    <property type="entry name" value="Elp3"/>
    <property type="match status" value="1"/>
</dbReference>
<sequence length="577" mass="68654">MKVTLVAVNSKFIHSNLAVRYLKAYTEDLEYECNIREFSINDRVERIVEEIIKENPDMIAFSCYIWNIEFVKALANLIKIINNDIEIIYGGPEVSFNGEEFLENNVGEYLIQGEGENTYRELILWKSYKHKLEQESKNIKENEKVLELDHIRGLYYKIDGEVYYGGNRNNMYIDDVIFPYTEEDDLSNKIVYYEASRGCPFGCKYCLSSVDRKVRLRDIEKVKSELKFLIDKKVRLVKFVDRTFNCNENFAVSIWKFLIEQDTETKFHFEISADLLTENELKVLSKAPKGRIQFEVGVQTTNNNVLKNINRHVNFKNIREKVEEVKNLKNISQHLDLIAGLPGEDFESFRRSFNDVYLMEPEELQLGFLKLLKGSPMRIEADKWGMKYSPYPPYEILETNHISYDELLKLKKVEAVVDKYYNSQKFNTILKYFMLKFSNPFEFYYSLGRFFEEKGYFQRNISAVDYYKVFLEFNCEKLKESNLILKEIVKYDYLMFNKKRGIPEFLRGETDKKENKEIKTKVMDSHFNFEKNKFHVEKFNINVIHFIETNEVLKKNIYLAYDEKDYKNIQNVTDIIH</sequence>